<dbReference type="STRING" id="646529.Desaci_2536"/>
<gene>
    <name evidence="1" type="ordered locus">Desaci_2536</name>
</gene>
<dbReference type="KEGG" id="dai:Desaci_2536"/>
<dbReference type="AlphaFoldDB" id="I4D6Q4"/>
<dbReference type="HOGENOM" id="CLU_1213517_0_0_9"/>
<keyword evidence="2" id="KW-1185">Reference proteome</keyword>
<dbReference type="Proteomes" id="UP000002892">
    <property type="component" value="Chromosome"/>
</dbReference>
<accession>I4D6Q4</accession>
<organism evidence="1 2">
    <name type="scientific">Desulfosporosinus acidiphilus (strain DSM 22704 / JCM 16185 / SJ4)</name>
    <dbReference type="NCBI Taxonomy" id="646529"/>
    <lineage>
        <taxon>Bacteria</taxon>
        <taxon>Bacillati</taxon>
        <taxon>Bacillota</taxon>
        <taxon>Clostridia</taxon>
        <taxon>Eubacteriales</taxon>
        <taxon>Desulfitobacteriaceae</taxon>
        <taxon>Desulfosporosinus</taxon>
    </lineage>
</organism>
<reference evidence="1 2" key="1">
    <citation type="journal article" date="2012" name="J. Bacteriol.">
        <title>Complete genome sequences of Desulfosporosinus orientis DSM765T, Desulfosporosinus youngiae DSM17734T, Desulfosporosinus meridiei DSM13257T, and Desulfosporosinus acidiphilus DSM22704T.</title>
        <authorList>
            <person name="Pester M."/>
            <person name="Brambilla E."/>
            <person name="Alazard D."/>
            <person name="Rattei T."/>
            <person name="Weinmaier T."/>
            <person name="Han J."/>
            <person name="Lucas S."/>
            <person name="Lapidus A."/>
            <person name="Cheng J.F."/>
            <person name="Goodwin L."/>
            <person name="Pitluck S."/>
            <person name="Peters L."/>
            <person name="Ovchinnikova G."/>
            <person name="Teshima H."/>
            <person name="Detter J.C."/>
            <person name="Han C.S."/>
            <person name="Tapia R."/>
            <person name="Land M.L."/>
            <person name="Hauser L."/>
            <person name="Kyrpides N.C."/>
            <person name="Ivanova N.N."/>
            <person name="Pagani I."/>
            <person name="Huntmann M."/>
            <person name="Wei C.L."/>
            <person name="Davenport K.W."/>
            <person name="Daligault H."/>
            <person name="Chain P.S."/>
            <person name="Chen A."/>
            <person name="Mavromatis K."/>
            <person name="Markowitz V."/>
            <person name="Szeto E."/>
            <person name="Mikhailova N."/>
            <person name="Pati A."/>
            <person name="Wagner M."/>
            <person name="Woyke T."/>
            <person name="Ollivier B."/>
            <person name="Klenk H.P."/>
            <person name="Spring S."/>
            <person name="Loy A."/>
        </authorList>
    </citation>
    <scope>NUCLEOTIDE SEQUENCE [LARGE SCALE GENOMIC DNA]</scope>
    <source>
        <strain evidence="2">DSM 22704 / JCM 16185 / SJ4</strain>
    </source>
</reference>
<evidence type="ECO:0000313" key="1">
    <source>
        <dbReference type="EMBL" id="AFM41478.1"/>
    </source>
</evidence>
<dbReference type="eggNOG" id="ENOG5032ZM1">
    <property type="taxonomic scope" value="Bacteria"/>
</dbReference>
<evidence type="ECO:0000313" key="2">
    <source>
        <dbReference type="Proteomes" id="UP000002892"/>
    </source>
</evidence>
<sequence length="231" mass="27135">MNSLKNVAYTEEYKKYRDTFNFVFDNKYKEQVIEQPLSDGKHSARITFYKDETCSISKYRVLASKTEILNSQSQIVAKFENVNQSIFFYAFEHSNGKTYLLFKIDLYGYSIMNLSNYEVYHFVPDVSFLGQEETFIWTGAFYFNKNNILVVDGCYWACPYATLFINLTNPEQLPYKVIYSSYEMENELNIDNDIIPLRWNEDGSIVLQCSIKDDDELIERAFDVESLLAKL</sequence>
<name>I4D6Q4_DESAJ</name>
<dbReference type="EMBL" id="CP003639">
    <property type="protein sequence ID" value="AFM41478.1"/>
    <property type="molecule type" value="Genomic_DNA"/>
</dbReference>
<dbReference type="OrthoDB" id="1550463at2"/>
<proteinExistence type="predicted"/>
<dbReference type="RefSeq" id="WP_014827476.1">
    <property type="nucleotide sequence ID" value="NC_018068.1"/>
</dbReference>
<protein>
    <submittedName>
        <fullName evidence="1">Uncharacterized protein</fullName>
    </submittedName>
</protein>